<proteinExistence type="predicted"/>
<sequence length="163" mass="18638">MHLPSLPQEPTCCYSWLIDPRADGQAHDSASCTIHEPREDFCFSLKVVSTVGGSHNVVQTDLRLTKLLPPLPVCCNYRTLRVQDSRVTCQRPKISISFGFLSACSPRDLLRPSLQMGYRVRRLKLHSSGQRQHGLSQTWKFLDRDHQSAVLQTQRKRWLPLCP</sequence>
<name>A0A8C6GTS8_MUSSI</name>
<keyword evidence="2" id="KW-1185">Reference proteome</keyword>
<protein>
    <submittedName>
        <fullName evidence="1">RIKEN cDNA 9130230L23 gene</fullName>
    </submittedName>
</protein>
<reference evidence="1" key="2">
    <citation type="submission" date="2025-09" db="UniProtKB">
        <authorList>
            <consortium name="Ensembl"/>
        </authorList>
    </citation>
    <scope>IDENTIFICATION</scope>
</reference>
<dbReference type="Ensembl" id="ENSMSIT00000013865.1">
    <property type="protein sequence ID" value="ENSMSIP00000010927.1"/>
    <property type="gene ID" value="ENSMSIG00000009565.1"/>
</dbReference>
<dbReference type="Proteomes" id="UP000694415">
    <property type="component" value="Unplaced"/>
</dbReference>
<evidence type="ECO:0000313" key="1">
    <source>
        <dbReference type="Ensembl" id="ENSMSIP00000010927.1"/>
    </source>
</evidence>
<dbReference type="AlphaFoldDB" id="A0A8C6GTS8"/>
<accession>A0A8C6GTS8</accession>
<organism evidence="1 2">
    <name type="scientific">Mus spicilegus</name>
    <name type="common">Mound-building mouse</name>
    <dbReference type="NCBI Taxonomy" id="10103"/>
    <lineage>
        <taxon>Eukaryota</taxon>
        <taxon>Metazoa</taxon>
        <taxon>Chordata</taxon>
        <taxon>Craniata</taxon>
        <taxon>Vertebrata</taxon>
        <taxon>Euteleostomi</taxon>
        <taxon>Mammalia</taxon>
        <taxon>Eutheria</taxon>
        <taxon>Euarchontoglires</taxon>
        <taxon>Glires</taxon>
        <taxon>Rodentia</taxon>
        <taxon>Myomorpha</taxon>
        <taxon>Muroidea</taxon>
        <taxon>Muridae</taxon>
        <taxon>Murinae</taxon>
        <taxon>Mus</taxon>
        <taxon>Mus</taxon>
    </lineage>
</organism>
<dbReference type="GeneTree" id="ENSGT00860000136006"/>
<reference evidence="1" key="1">
    <citation type="submission" date="2025-08" db="UniProtKB">
        <authorList>
            <consortium name="Ensembl"/>
        </authorList>
    </citation>
    <scope>IDENTIFICATION</scope>
</reference>
<evidence type="ECO:0000313" key="2">
    <source>
        <dbReference type="Proteomes" id="UP000694415"/>
    </source>
</evidence>